<dbReference type="AlphaFoldDB" id="A0A6G1JXM1"/>
<organism evidence="1 2">
    <name type="scientific">Pleomassaria siparia CBS 279.74</name>
    <dbReference type="NCBI Taxonomy" id="1314801"/>
    <lineage>
        <taxon>Eukaryota</taxon>
        <taxon>Fungi</taxon>
        <taxon>Dikarya</taxon>
        <taxon>Ascomycota</taxon>
        <taxon>Pezizomycotina</taxon>
        <taxon>Dothideomycetes</taxon>
        <taxon>Pleosporomycetidae</taxon>
        <taxon>Pleosporales</taxon>
        <taxon>Pleomassariaceae</taxon>
        <taxon>Pleomassaria</taxon>
    </lineage>
</organism>
<dbReference type="EMBL" id="MU005780">
    <property type="protein sequence ID" value="KAF2705005.1"/>
    <property type="molecule type" value="Genomic_DNA"/>
</dbReference>
<accession>A0A6G1JXM1</accession>
<name>A0A6G1JXM1_9PLEO</name>
<gene>
    <name evidence="1" type="ORF">K504DRAFT_460792</name>
</gene>
<reference evidence="1" key="1">
    <citation type="journal article" date="2020" name="Stud. Mycol.">
        <title>101 Dothideomycetes genomes: a test case for predicting lifestyles and emergence of pathogens.</title>
        <authorList>
            <person name="Haridas S."/>
            <person name="Albert R."/>
            <person name="Binder M."/>
            <person name="Bloem J."/>
            <person name="Labutti K."/>
            <person name="Salamov A."/>
            <person name="Andreopoulos B."/>
            <person name="Baker S."/>
            <person name="Barry K."/>
            <person name="Bills G."/>
            <person name="Bluhm B."/>
            <person name="Cannon C."/>
            <person name="Castanera R."/>
            <person name="Culley D."/>
            <person name="Daum C."/>
            <person name="Ezra D."/>
            <person name="Gonzalez J."/>
            <person name="Henrissat B."/>
            <person name="Kuo A."/>
            <person name="Liang C."/>
            <person name="Lipzen A."/>
            <person name="Lutzoni F."/>
            <person name="Magnuson J."/>
            <person name="Mondo S."/>
            <person name="Nolan M."/>
            <person name="Ohm R."/>
            <person name="Pangilinan J."/>
            <person name="Park H.-J."/>
            <person name="Ramirez L."/>
            <person name="Alfaro M."/>
            <person name="Sun H."/>
            <person name="Tritt A."/>
            <person name="Yoshinaga Y."/>
            <person name="Zwiers L.-H."/>
            <person name="Turgeon B."/>
            <person name="Goodwin S."/>
            <person name="Spatafora J."/>
            <person name="Crous P."/>
            <person name="Grigoriev I."/>
        </authorList>
    </citation>
    <scope>NUCLEOTIDE SEQUENCE</scope>
    <source>
        <strain evidence="1">CBS 279.74</strain>
    </source>
</reference>
<proteinExistence type="predicted"/>
<evidence type="ECO:0000313" key="1">
    <source>
        <dbReference type="EMBL" id="KAF2705005.1"/>
    </source>
</evidence>
<dbReference type="Proteomes" id="UP000799428">
    <property type="component" value="Unassembled WGS sequence"/>
</dbReference>
<protein>
    <submittedName>
        <fullName evidence="1">Uncharacterized protein</fullName>
    </submittedName>
</protein>
<dbReference type="OrthoDB" id="3556996at2759"/>
<evidence type="ECO:0000313" key="2">
    <source>
        <dbReference type="Proteomes" id="UP000799428"/>
    </source>
</evidence>
<keyword evidence="2" id="KW-1185">Reference proteome</keyword>
<sequence length="99" mass="10366">MLFDVPATGNVNYNPMSPYTFYDVSCPKELPVRKRQVNISLVVPGGPPALSSACSCLITSGTPDKITTTTVTSSQKTTTTQSVTRTVSLLPGDGDRAGG</sequence>